<feature type="region of interest" description="Disordered" evidence="1">
    <location>
        <begin position="133"/>
        <end position="158"/>
    </location>
</feature>
<gene>
    <name evidence="2" type="ORF">EVAR_45985_1</name>
</gene>
<feature type="compositionally biased region" description="Low complexity" evidence="1">
    <location>
        <begin position="143"/>
        <end position="158"/>
    </location>
</feature>
<evidence type="ECO:0000313" key="2">
    <source>
        <dbReference type="EMBL" id="GBP59617.1"/>
    </source>
</evidence>
<reference evidence="2 3" key="1">
    <citation type="journal article" date="2019" name="Commun. Biol.">
        <title>The bagworm genome reveals a unique fibroin gene that provides high tensile strength.</title>
        <authorList>
            <person name="Kono N."/>
            <person name="Nakamura H."/>
            <person name="Ohtoshi R."/>
            <person name="Tomita M."/>
            <person name="Numata K."/>
            <person name="Arakawa K."/>
        </authorList>
    </citation>
    <scope>NUCLEOTIDE SEQUENCE [LARGE SCALE GENOMIC DNA]</scope>
</reference>
<comment type="caution">
    <text evidence="2">The sequence shown here is derived from an EMBL/GenBank/DDBJ whole genome shotgun (WGS) entry which is preliminary data.</text>
</comment>
<dbReference type="AlphaFoldDB" id="A0A4C1XBD8"/>
<organism evidence="2 3">
    <name type="scientific">Eumeta variegata</name>
    <name type="common">Bagworm moth</name>
    <name type="synonym">Eumeta japonica</name>
    <dbReference type="NCBI Taxonomy" id="151549"/>
    <lineage>
        <taxon>Eukaryota</taxon>
        <taxon>Metazoa</taxon>
        <taxon>Ecdysozoa</taxon>
        <taxon>Arthropoda</taxon>
        <taxon>Hexapoda</taxon>
        <taxon>Insecta</taxon>
        <taxon>Pterygota</taxon>
        <taxon>Neoptera</taxon>
        <taxon>Endopterygota</taxon>
        <taxon>Lepidoptera</taxon>
        <taxon>Glossata</taxon>
        <taxon>Ditrysia</taxon>
        <taxon>Tineoidea</taxon>
        <taxon>Psychidae</taxon>
        <taxon>Oiketicinae</taxon>
        <taxon>Eumeta</taxon>
    </lineage>
</organism>
<feature type="region of interest" description="Disordered" evidence="1">
    <location>
        <begin position="104"/>
        <end position="123"/>
    </location>
</feature>
<dbReference type="Proteomes" id="UP000299102">
    <property type="component" value="Unassembled WGS sequence"/>
</dbReference>
<name>A0A4C1XBD8_EUMVA</name>
<protein>
    <submittedName>
        <fullName evidence="2">Uncharacterized protein</fullName>
    </submittedName>
</protein>
<dbReference type="EMBL" id="BGZK01000766">
    <property type="protein sequence ID" value="GBP59617.1"/>
    <property type="molecule type" value="Genomic_DNA"/>
</dbReference>
<evidence type="ECO:0000313" key="3">
    <source>
        <dbReference type="Proteomes" id="UP000299102"/>
    </source>
</evidence>
<evidence type="ECO:0000256" key="1">
    <source>
        <dbReference type="SAM" id="MobiDB-lite"/>
    </source>
</evidence>
<sequence>MQRTYRVEIYKLCLSFREIGLGRSANKSWTRRVLPASAGSFFPVRPVSGHKSPLGAAGAVYHLTIRSRIKAFVSNIESVLMTHFNVYRGNFANDRNIGPFKRRRRSAAEFPRRRAARAPTAAQARVRNLQIKQDVTPRRPAARRAQSAAVEAVAIKPS</sequence>
<proteinExistence type="predicted"/>
<keyword evidence="3" id="KW-1185">Reference proteome</keyword>
<accession>A0A4C1XBD8</accession>